<comment type="similarity">
    <text evidence="2 5">Belongs to the pseudouridine synthase RluA family.</text>
</comment>
<proteinExistence type="inferred from homology"/>
<evidence type="ECO:0000259" key="6">
    <source>
        <dbReference type="Pfam" id="PF00849"/>
    </source>
</evidence>
<evidence type="ECO:0000256" key="2">
    <source>
        <dbReference type="ARBA" id="ARBA00010876"/>
    </source>
</evidence>
<dbReference type="Pfam" id="PF00849">
    <property type="entry name" value="PseudoU_synth_2"/>
    <property type="match status" value="1"/>
</dbReference>
<evidence type="ECO:0000256" key="1">
    <source>
        <dbReference type="ARBA" id="ARBA00000073"/>
    </source>
</evidence>
<sequence length="299" mass="33874">MSPYSLKWTIDKSGAGQIIKEFLKSKGISKRALTDIKFSGGSIKVNGQEQNVLHLLKESDELVVEFPTEDLNEKMRGEDIPLSICYEDEDIIVLEKPAFMSTIPSRDHPSGSIANALVHHYERTGNVSAVHIVTRLDRNTSGLVLIAKHRHAHHLLSLQQQKGKIKRYYEAFAENGFHKQEGCINAPIGRNPSSIIEREVRMDGQRAVTHYKVVQNYPQFSHIRLELETGRTHQIRVHMAYIGHPLLGDDLYGGNQAFINRQALHCKELHFIQPIKQLKLSFSSPLPMDMETLLTKGNL</sequence>
<comment type="caution">
    <text evidence="7">The sequence shown here is derived from an EMBL/GenBank/DDBJ whole genome shotgun (WGS) entry which is preliminary data.</text>
</comment>
<dbReference type="Gene3D" id="3.30.2350.10">
    <property type="entry name" value="Pseudouridine synthase"/>
    <property type="match status" value="1"/>
</dbReference>
<name>A0A942T9I0_9BACI</name>
<dbReference type="InterPro" id="IPR050188">
    <property type="entry name" value="RluA_PseudoU_synthase"/>
</dbReference>
<dbReference type="EC" id="5.4.99.-" evidence="5"/>
<feature type="active site" evidence="4">
    <location>
        <position position="137"/>
    </location>
</feature>
<comment type="function">
    <text evidence="5">Responsible for synthesis of pseudouridine from uracil.</text>
</comment>
<dbReference type="InterPro" id="IPR020103">
    <property type="entry name" value="PsdUridine_synth_cat_dom_sf"/>
</dbReference>
<gene>
    <name evidence="7" type="ORF">KHA97_01070</name>
</gene>
<keyword evidence="8" id="KW-1185">Reference proteome</keyword>
<keyword evidence="3 5" id="KW-0413">Isomerase</keyword>
<dbReference type="AlphaFoldDB" id="A0A942T9I0"/>
<accession>A0A942T9I0</accession>
<dbReference type="PANTHER" id="PTHR21600">
    <property type="entry name" value="MITOCHONDRIAL RNA PSEUDOURIDINE SYNTHASE"/>
    <property type="match status" value="1"/>
</dbReference>
<dbReference type="GO" id="GO:0003723">
    <property type="term" value="F:RNA binding"/>
    <property type="evidence" value="ECO:0007669"/>
    <property type="project" value="InterPro"/>
</dbReference>
<dbReference type="EMBL" id="JAGYPG010000001">
    <property type="protein sequence ID" value="MBS4193660.1"/>
    <property type="molecule type" value="Genomic_DNA"/>
</dbReference>
<dbReference type="SUPFAM" id="SSF55120">
    <property type="entry name" value="Pseudouridine synthase"/>
    <property type="match status" value="1"/>
</dbReference>
<dbReference type="CDD" id="cd02869">
    <property type="entry name" value="PseudoU_synth_RluA_like"/>
    <property type="match status" value="1"/>
</dbReference>
<dbReference type="GO" id="GO:0000455">
    <property type="term" value="P:enzyme-directed rRNA pseudouridine synthesis"/>
    <property type="evidence" value="ECO:0007669"/>
    <property type="project" value="TreeGrafter"/>
</dbReference>
<reference evidence="7 8" key="1">
    <citation type="submission" date="2021-05" db="EMBL/GenBank/DDBJ databases">
        <title>Novel Bacillus species.</title>
        <authorList>
            <person name="Liu G."/>
        </authorList>
    </citation>
    <scope>NUCLEOTIDE SEQUENCE [LARGE SCALE GENOMIC DNA]</scope>
    <source>
        <strain evidence="8">FJAT-49780</strain>
    </source>
</reference>
<dbReference type="PANTHER" id="PTHR21600:SF35">
    <property type="entry name" value="PSEUDOURIDINE SYNTHASE"/>
    <property type="match status" value="1"/>
</dbReference>
<dbReference type="PROSITE" id="PS01129">
    <property type="entry name" value="PSI_RLU"/>
    <property type="match status" value="1"/>
</dbReference>
<evidence type="ECO:0000313" key="7">
    <source>
        <dbReference type="EMBL" id="MBS4193660.1"/>
    </source>
</evidence>
<protein>
    <recommendedName>
        <fullName evidence="5">Pseudouridine synthase</fullName>
        <ecNumber evidence="5">5.4.99.-</ecNumber>
    </recommendedName>
</protein>
<dbReference type="Proteomes" id="UP000681414">
    <property type="component" value="Unassembled WGS sequence"/>
</dbReference>
<dbReference type="GO" id="GO:0009982">
    <property type="term" value="F:pseudouridine synthase activity"/>
    <property type="evidence" value="ECO:0007669"/>
    <property type="project" value="InterPro"/>
</dbReference>
<evidence type="ECO:0000313" key="8">
    <source>
        <dbReference type="Proteomes" id="UP000681414"/>
    </source>
</evidence>
<dbReference type="RefSeq" id="WP_213122953.1">
    <property type="nucleotide sequence ID" value="NZ_JAGYPG010000001.1"/>
</dbReference>
<dbReference type="FunFam" id="3.30.2350.10:FF:000005">
    <property type="entry name" value="Pseudouridine synthase"/>
    <property type="match status" value="1"/>
</dbReference>
<dbReference type="NCBIfam" id="TIGR00005">
    <property type="entry name" value="rluA_subfam"/>
    <property type="match status" value="1"/>
</dbReference>
<dbReference type="InterPro" id="IPR006145">
    <property type="entry name" value="PsdUridine_synth_RsuA/RluA"/>
</dbReference>
<evidence type="ECO:0000256" key="4">
    <source>
        <dbReference type="PIRSR" id="PIRSR606225-1"/>
    </source>
</evidence>
<dbReference type="GO" id="GO:0140098">
    <property type="term" value="F:catalytic activity, acting on RNA"/>
    <property type="evidence" value="ECO:0007669"/>
    <property type="project" value="UniProtKB-ARBA"/>
</dbReference>
<organism evidence="7 8">
    <name type="scientific">Lederbergia citri</name>
    <dbReference type="NCBI Taxonomy" id="2833580"/>
    <lineage>
        <taxon>Bacteria</taxon>
        <taxon>Bacillati</taxon>
        <taxon>Bacillota</taxon>
        <taxon>Bacilli</taxon>
        <taxon>Bacillales</taxon>
        <taxon>Bacillaceae</taxon>
        <taxon>Lederbergia</taxon>
    </lineage>
</organism>
<evidence type="ECO:0000256" key="3">
    <source>
        <dbReference type="ARBA" id="ARBA00023235"/>
    </source>
</evidence>
<comment type="catalytic activity">
    <reaction evidence="1 5">
        <text>a uridine in RNA = a pseudouridine in RNA</text>
        <dbReference type="Rhea" id="RHEA:48348"/>
        <dbReference type="Rhea" id="RHEA-COMP:12068"/>
        <dbReference type="Rhea" id="RHEA-COMP:12069"/>
        <dbReference type="ChEBI" id="CHEBI:65314"/>
        <dbReference type="ChEBI" id="CHEBI:65315"/>
    </reaction>
</comment>
<dbReference type="InterPro" id="IPR006224">
    <property type="entry name" value="PsdUridine_synth_RluA-like_CS"/>
</dbReference>
<dbReference type="InterPro" id="IPR006225">
    <property type="entry name" value="PsdUridine_synth_RluC/D"/>
</dbReference>
<evidence type="ECO:0000256" key="5">
    <source>
        <dbReference type="RuleBase" id="RU362028"/>
    </source>
</evidence>
<feature type="domain" description="Pseudouridine synthase RsuA/RluA-like" evidence="6">
    <location>
        <begin position="90"/>
        <end position="240"/>
    </location>
</feature>